<dbReference type="GO" id="GO:0016020">
    <property type="term" value="C:membrane"/>
    <property type="evidence" value="ECO:0007669"/>
    <property type="project" value="InterPro"/>
</dbReference>
<keyword evidence="12" id="KW-1185">Reference proteome</keyword>
<reference evidence="11 12" key="1">
    <citation type="submission" date="2020-03" db="EMBL/GenBank/DDBJ databases">
        <title>Soil Listeria distribution.</title>
        <authorList>
            <person name="Liao J."/>
            <person name="Wiedmann M."/>
        </authorList>
    </citation>
    <scope>NUCLEOTIDE SEQUENCE [LARGE SCALE GENOMIC DNA]</scope>
    <source>
        <strain evidence="10 12">FSL L7-1515</strain>
        <strain evidence="9 11">FSL L7-1554</strain>
    </source>
</reference>
<evidence type="ECO:0000256" key="7">
    <source>
        <dbReference type="ARBA" id="ARBA00022777"/>
    </source>
</evidence>
<dbReference type="Proteomes" id="UP000561617">
    <property type="component" value="Unassembled WGS sequence"/>
</dbReference>
<dbReference type="SUPFAM" id="SSF53062">
    <property type="entry name" value="PTS system fructose IIA component-like"/>
    <property type="match status" value="1"/>
</dbReference>
<comment type="caution">
    <text evidence="9">The sequence shown here is derived from an EMBL/GenBank/DDBJ whole genome shotgun (WGS) entry which is preliminary data.</text>
</comment>
<dbReference type="AlphaFoldDB" id="A0A7X0X9I4"/>
<evidence type="ECO:0000256" key="3">
    <source>
        <dbReference type="ARBA" id="ARBA00022490"/>
    </source>
</evidence>
<dbReference type="Gene3D" id="3.40.50.510">
    <property type="entry name" value="Phosphotransferase system, mannose-type IIA component"/>
    <property type="match status" value="1"/>
</dbReference>
<evidence type="ECO:0000256" key="6">
    <source>
        <dbReference type="ARBA" id="ARBA00022683"/>
    </source>
</evidence>
<organism evidence="9 11">
    <name type="scientific">Listeria immobilis</name>
    <dbReference type="NCBI Taxonomy" id="2713502"/>
    <lineage>
        <taxon>Bacteria</taxon>
        <taxon>Bacillati</taxon>
        <taxon>Bacillota</taxon>
        <taxon>Bacilli</taxon>
        <taxon>Bacillales</taxon>
        <taxon>Listeriaceae</taxon>
        <taxon>Listeria</taxon>
    </lineage>
</organism>
<evidence type="ECO:0000256" key="2">
    <source>
        <dbReference type="ARBA" id="ARBA00022448"/>
    </source>
</evidence>
<dbReference type="GO" id="GO:0009401">
    <property type="term" value="P:phosphoenolpyruvate-dependent sugar phosphotransferase system"/>
    <property type="evidence" value="ECO:0007669"/>
    <property type="project" value="UniProtKB-KW"/>
</dbReference>
<evidence type="ECO:0000313" key="12">
    <source>
        <dbReference type="Proteomes" id="UP000587800"/>
    </source>
</evidence>
<dbReference type="RefSeq" id="WP_185346904.1">
    <property type="nucleotide sequence ID" value="NZ_JAASTU010000014.1"/>
</dbReference>
<evidence type="ECO:0000256" key="4">
    <source>
        <dbReference type="ARBA" id="ARBA00022597"/>
    </source>
</evidence>
<dbReference type="InterPro" id="IPR004701">
    <property type="entry name" value="PTS_EIIA_man-typ"/>
</dbReference>
<dbReference type="InterPro" id="IPR036662">
    <property type="entry name" value="PTS_EIIA_man-typ_sf"/>
</dbReference>
<comment type="subcellular location">
    <subcellularLocation>
        <location evidence="1">Cytoplasm</location>
    </subcellularLocation>
</comment>
<keyword evidence="7" id="KW-0418">Kinase</keyword>
<evidence type="ECO:0000256" key="1">
    <source>
        <dbReference type="ARBA" id="ARBA00004496"/>
    </source>
</evidence>
<proteinExistence type="predicted"/>
<evidence type="ECO:0000313" key="9">
    <source>
        <dbReference type="EMBL" id="MBC1489838.1"/>
    </source>
</evidence>
<protein>
    <submittedName>
        <fullName evidence="9">PTS sugar transporter subunit IIA</fullName>
    </submittedName>
</protein>
<feature type="domain" description="PTS EIIA type-4" evidence="8">
    <location>
        <begin position="5"/>
        <end position="128"/>
    </location>
</feature>
<keyword evidence="6" id="KW-0598">Phosphotransferase system</keyword>
<dbReference type="PROSITE" id="PS51096">
    <property type="entry name" value="PTS_EIIA_TYPE_4"/>
    <property type="match status" value="1"/>
</dbReference>
<keyword evidence="5" id="KW-0808">Transferase</keyword>
<sequence>MENNMSNIIVMTHGEFAEGIVKSAEMIIGQQKNLKSVTFHPEMCLDSLVLEFKSKMKEFDNDNPCLIFVDLFGGSPSNAVAILLAENYDIQAVAGVNLPMLLEVLGGRSIFPIDMLVKQAEMAGTEGVVNIVKRFLED</sequence>
<gene>
    <name evidence="9" type="ORF">HCJ38_12630</name>
    <name evidence="10" type="ORF">HCJ59_01375</name>
</gene>
<dbReference type="InterPro" id="IPR051471">
    <property type="entry name" value="Bacterial_PTS_sugar_comp"/>
</dbReference>
<evidence type="ECO:0000313" key="10">
    <source>
        <dbReference type="EMBL" id="MBC1508563.1"/>
    </source>
</evidence>
<evidence type="ECO:0000259" key="8">
    <source>
        <dbReference type="PROSITE" id="PS51096"/>
    </source>
</evidence>
<evidence type="ECO:0000313" key="11">
    <source>
        <dbReference type="Proteomes" id="UP000561617"/>
    </source>
</evidence>
<accession>A0A7X0X9I4</accession>
<dbReference type="GO" id="GO:0005737">
    <property type="term" value="C:cytoplasm"/>
    <property type="evidence" value="ECO:0007669"/>
    <property type="project" value="UniProtKB-SubCell"/>
</dbReference>
<keyword evidence="2" id="KW-0813">Transport</keyword>
<dbReference type="EMBL" id="JAASUB010000002">
    <property type="protein sequence ID" value="MBC1508563.1"/>
    <property type="molecule type" value="Genomic_DNA"/>
</dbReference>
<keyword evidence="3" id="KW-0963">Cytoplasm</keyword>
<dbReference type="PANTHER" id="PTHR33799">
    <property type="entry name" value="PTS PERMEASE-RELATED-RELATED"/>
    <property type="match status" value="1"/>
</dbReference>
<dbReference type="GO" id="GO:0016301">
    <property type="term" value="F:kinase activity"/>
    <property type="evidence" value="ECO:0007669"/>
    <property type="project" value="UniProtKB-KW"/>
</dbReference>
<evidence type="ECO:0000256" key="5">
    <source>
        <dbReference type="ARBA" id="ARBA00022679"/>
    </source>
</evidence>
<dbReference type="Pfam" id="PF03610">
    <property type="entry name" value="EIIA-man"/>
    <property type="match status" value="1"/>
</dbReference>
<dbReference type="EMBL" id="JAASTW010000018">
    <property type="protein sequence ID" value="MBC1489838.1"/>
    <property type="molecule type" value="Genomic_DNA"/>
</dbReference>
<dbReference type="InterPro" id="IPR033887">
    <property type="entry name" value="PTS_IIA_man"/>
</dbReference>
<dbReference type="CDD" id="cd00006">
    <property type="entry name" value="PTS_IIA_man"/>
    <property type="match status" value="1"/>
</dbReference>
<name>A0A7X0X9I4_9LIST</name>
<dbReference type="PANTHER" id="PTHR33799:SF1">
    <property type="entry name" value="PTS SYSTEM MANNOSE-SPECIFIC EIIAB COMPONENT-RELATED"/>
    <property type="match status" value="1"/>
</dbReference>
<dbReference type="Proteomes" id="UP000587800">
    <property type="component" value="Unassembled WGS sequence"/>
</dbReference>
<keyword evidence="4 9" id="KW-0762">Sugar transport</keyword>